<name>A0A523W7M3_UNCAE</name>
<dbReference type="PANTHER" id="PTHR33988">
    <property type="entry name" value="ENDORIBONUCLEASE MAZF-RELATED"/>
    <property type="match status" value="1"/>
</dbReference>
<sequence length="119" mass="13430">MEKVLNRGDVVLVSFPFTDLTTTKVRPAVVISNDSINTKEEDIILAFVSSVVPVQTKDTDFVIKESERYFQGTGLKGESVFRMAKIVTLSRRLVRRKIGEVSSQTKTELDKRLRRALAL</sequence>
<proteinExistence type="predicted"/>
<dbReference type="EMBL" id="SOIZ01000134">
    <property type="protein sequence ID" value="TET63026.1"/>
    <property type="molecule type" value="Genomic_DNA"/>
</dbReference>
<dbReference type="Gene3D" id="2.30.30.110">
    <property type="match status" value="1"/>
</dbReference>
<reference evidence="1 2" key="1">
    <citation type="submission" date="2019-03" db="EMBL/GenBank/DDBJ databases">
        <title>Metabolic potential of uncultured bacteria and archaea associated with petroleum seepage in deep-sea sediments.</title>
        <authorList>
            <person name="Dong X."/>
            <person name="Hubert C."/>
        </authorList>
    </citation>
    <scope>NUCLEOTIDE SEQUENCE [LARGE SCALE GENOMIC DNA]</scope>
    <source>
        <strain evidence="1">E29_bin52</strain>
    </source>
</reference>
<dbReference type="InterPro" id="IPR003477">
    <property type="entry name" value="PemK-like"/>
</dbReference>
<comment type="caution">
    <text evidence="1">The sequence shown here is derived from an EMBL/GenBank/DDBJ whole genome shotgun (WGS) entry which is preliminary data.</text>
</comment>
<dbReference type="GO" id="GO:0003677">
    <property type="term" value="F:DNA binding"/>
    <property type="evidence" value="ECO:0007669"/>
    <property type="project" value="InterPro"/>
</dbReference>
<dbReference type="Proteomes" id="UP000319130">
    <property type="component" value="Unassembled WGS sequence"/>
</dbReference>
<dbReference type="GO" id="GO:0004521">
    <property type="term" value="F:RNA endonuclease activity"/>
    <property type="evidence" value="ECO:0007669"/>
    <property type="project" value="TreeGrafter"/>
</dbReference>
<organism evidence="1 2">
    <name type="scientific">Aerophobetes bacterium</name>
    <dbReference type="NCBI Taxonomy" id="2030807"/>
    <lineage>
        <taxon>Bacteria</taxon>
        <taxon>Candidatus Aerophobota</taxon>
    </lineage>
</organism>
<protein>
    <submittedName>
        <fullName evidence="1">Type II toxin-antitoxin system PemK/MazF family toxin</fullName>
    </submittedName>
</protein>
<dbReference type="Pfam" id="PF02452">
    <property type="entry name" value="PemK_toxin"/>
    <property type="match status" value="1"/>
</dbReference>
<dbReference type="AlphaFoldDB" id="A0A523W7M3"/>
<dbReference type="PANTHER" id="PTHR33988:SF2">
    <property type="entry name" value="ENDORIBONUCLEASE MAZF"/>
    <property type="match status" value="1"/>
</dbReference>
<dbReference type="GO" id="GO:0006402">
    <property type="term" value="P:mRNA catabolic process"/>
    <property type="evidence" value="ECO:0007669"/>
    <property type="project" value="TreeGrafter"/>
</dbReference>
<accession>A0A523W7M3</accession>
<evidence type="ECO:0000313" key="1">
    <source>
        <dbReference type="EMBL" id="TET63026.1"/>
    </source>
</evidence>
<dbReference type="GO" id="GO:0016075">
    <property type="term" value="P:rRNA catabolic process"/>
    <property type="evidence" value="ECO:0007669"/>
    <property type="project" value="TreeGrafter"/>
</dbReference>
<dbReference type="InterPro" id="IPR011067">
    <property type="entry name" value="Plasmid_toxin/cell-grow_inhib"/>
</dbReference>
<dbReference type="SUPFAM" id="SSF50118">
    <property type="entry name" value="Cell growth inhibitor/plasmid maintenance toxic component"/>
    <property type="match status" value="1"/>
</dbReference>
<evidence type="ECO:0000313" key="2">
    <source>
        <dbReference type="Proteomes" id="UP000319130"/>
    </source>
</evidence>
<gene>
    <name evidence="1" type="ORF">E3J48_03250</name>
</gene>